<keyword evidence="1" id="KW-0732">Signal</keyword>
<feature type="chain" id="PRO_5045326939" evidence="1">
    <location>
        <begin position="23"/>
        <end position="271"/>
    </location>
</feature>
<evidence type="ECO:0000313" key="4">
    <source>
        <dbReference type="Proteomes" id="UP000632774"/>
    </source>
</evidence>
<evidence type="ECO:0000313" key="3">
    <source>
        <dbReference type="EMBL" id="MBE9667346.1"/>
    </source>
</evidence>
<organism evidence="3 4">
    <name type="scientific">Mucilaginibacter boryungensis</name>
    <dbReference type="NCBI Taxonomy" id="768480"/>
    <lineage>
        <taxon>Bacteria</taxon>
        <taxon>Pseudomonadati</taxon>
        <taxon>Bacteroidota</taxon>
        <taxon>Sphingobacteriia</taxon>
        <taxon>Sphingobacteriales</taxon>
        <taxon>Sphingobacteriaceae</taxon>
        <taxon>Mucilaginibacter</taxon>
    </lineage>
</organism>
<keyword evidence="4" id="KW-1185">Reference proteome</keyword>
<sequence length="271" mass="28961">MKAIKFTGLVALALTLSTRLMAQESQQLTVPLSDPGKPYKIDVHTISGSIKVSVYDGKDIIIDAQSEHGRKDRKEISNGMRRISSGENLDISASEKSNKVSINNNLPGKMASLTIKIPRGATNINLSTINGGSITADDISGDMEMNNTNGAIKLTNVSGSVVANTTNGNVTVSFKSVEPNAAMAFTTLNGNVDVTFPASLKANIKARSDQGNVYSDFDMVTEKSPAKSTKSAKDGMYRITVEDWVNGKINGGGPEILMKNMNGNIYIRKAK</sequence>
<evidence type="ECO:0000259" key="2">
    <source>
        <dbReference type="Pfam" id="PF13349"/>
    </source>
</evidence>
<gene>
    <name evidence="3" type="ORF">IRJ18_13325</name>
</gene>
<dbReference type="EMBL" id="JADFFM010000002">
    <property type="protein sequence ID" value="MBE9667346.1"/>
    <property type="molecule type" value="Genomic_DNA"/>
</dbReference>
<dbReference type="Proteomes" id="UP000632774">
    <property type="component" value="Unassembled WGS sequence"/>
</dbReference>
<feature type="domain" description="DUF4097" evidence="2">
    <location>
        <begin position="132"/>
        <end position="238"/>
    </location>
</feature>
<dbReference type="Pfam" id="PF13349">
    <property type="entry name" value="DUF4097"/>
    <property type="match status" value="1"/>
</dbReference>
<accession>A0ABR9XJG0</accession>
<dbReference type="RefSeq" id="WP_194106816.1">
    <property type="nucleotide sequence ID" value="NZ_JADFFM010000002.1"/>
</dbReference>
<comment type="caution">
    <text evidence="3">The sequence shown here is derived from an EMBL/GenBank/DDBJ whole genome shotgun (WGS) entry which is preliminary data.</text>
</comment>
<name>A0ABR9XJG0_9SPHI</name>
<dbReference type="InterPro" id="IPR025164">
    <property type="entry name" value="Toastrack_DUF4097"/>
</dbReference>
<feature type="signal peptide" evidence="1">
    <location>
        <begin position="1"/>
        <end position="22"/>
    </location>
</feature>
<evidence type="ECO:0000256" key="1">
    <source>
        <dbReference type="SAM" id="SignalP"/>
    </source>
</evidence>
<reference evidence="3 4" key="1">
    <citation type="submission" date="2020-10" db="EMBL/GenBank/DDBJ databases">
        <title>Mucilaginibacter mali sp. nov., isolated from rhizosphere soil of apple orchard.</title>
        <authorList>
            <person name="Lee J.-S."/>
            <person name="Kim H.S."/>
            <person name="Kim J.-S."/>
        </authorList>
    </citation>
    <scope>NUCLEOTIDE SEQUENCE [LARGE SCALE GENOMIC DNA]</scope>
    <source>
        <strain evidence="3 4">KCTC 23157</strain>
    </source>
</reference>
<protein>
    <submittedName>
        <fullName evidence="3">DUF4097 family beta strand repeat protein</fullName>
    </submittedName>
</protein>
<proteinExistence type="predicted"/>